<feature type="transmembrane region" description="Helical" evidence="1">
    <location>
        <begin position="6"/>
        <end position="25"/>
    </location>
</feature>
<keyword evidence="1" id="KW-0812">Transmembrane</keyword>
<dbReference type="Pfam" id="PF10739">
    <property type="entry name" value="DUF2550"/>
    <property type="match status" value="1"/>
</dbReference>
<name>A0A939RUP2_9CELL</name>
<gene>
    <name evidence="2" type="ORF">J4G33_03430</name>
</gene>
<organism evidence="2 3">
    <name type="scientific">Actinotalea soli</name>
    <dbReference type="NCBI Taxonomy" id="2819234"/>
    <lineage>
        <taxon>Bacteria</taxon>
        <taxon>Bacillati</taxon>
        <taxon>Actinomycetota</taxon>
        <taxon>Actinomycetes</taxon>
        <taxon>Micrococcales</taxon>
        <taxon>Cellulomonadaceae</taxon>
        <taxon>Actinotalea</taxon>
    </lineage>
</organism>
<sequence>MELVTALVAFGAVALVLLAAVGLYVSRQSTLSGRVGSFPCSLRDQAGGSWVGGIAQYSASRLLWWRQVSFAPRAAHSWSRAELTLLERIELAEVDHRGQPLLLVRCAHQGETFQLTMSAPACAGLVSWLEAGPRPVGRVI</sequence>
<keyword evidence="1" id="KW-1133">Transmembrane helix</keyword>
<evidence type="ECO:0000313" key="2">
    <source>
        <dbReference type="EMBL" id="MBO1750848.1"/>
    </source>
</evidence>
<evidence type="ECO:0000313" key="3">
    <source>
        <dbReference type="Proteomes" id="UP000664209"/>
    </source>
</evidence>
<keyword evidence="1" id="KW-0472">Membrane</keyword>
<dbReference type="RefSeq" id="WP_208054462.1">
    <property type="nucleotide sequence ID" value="NZ_JAGEMK010000001.1"/>
</dbReference>
<proteinExistence type="predicted"/>
<evidence type="ECO:0000256" key="1">
    <source>
        <dbReference type="SAM" id="Phobius"/>
    </source>
</evidence>
<protein>
    <submittedName>
        <fullName evidence="2">DUF2550 domain-containing protein</fullName>
    </submittedName>
</protein>
<dbReference type="InterPro" id="IPR019675">
    <property type="entry name" value="DUF2550"/>
</dbReference>
<dbReference type="AlphaFoldDB" id="A0A939RUP2"/>
<dbReference type="Proteomes" id="UP000664209">
    <property type="component" value="Unassembled WGS sequence"/>
</dbReference>
<comment type="caution">
    <text evidence="2">The sequence shown here is derived from an EMBL/GenBank/DDBJ whole genome shotgun (WGS) entry which is preliminary data.</text>
</comment>
<keyword evidence="3" id="KW-1185">Reference proteome</keyword>
<accession>A0A939RUP2</accession>
<dbReference type="EMBL" id="JAGEMK010000001">
    <property type="protein sequence ID" value="MBO1750848.1"/>
    <property type="molecule type" value="Genomic_DNA"/>
</dbReference>
<reference evidence="2" key="1">
    <citation type="submission" date="2021-03" db="EMBL/GenBank/DDBJ databases">
        <title>Actinotalea soli sp. nov., isolated from soil.</title>
        <authorList>
            <person name="Ping W."/>
            <person name="Zhang J."/>
        </authorList>
    </citation>
    <scope>NUCLEOTIDE SEQUENCE</scope>
    <source>
        <strain evidence="2">BY-33</strain>
    </source>
</reference>